<comment type="subunit">
    <text evidence="4">Monomer.</text>
</comment>
<keyword evidence="8" id="KW-0255">Endonuclease</keyword>
<evidence type="ECO:0000256" key="10">
    <source>
        <dbReference type="ARBA" id="ARBA00022842"/>
    </source>
</evidence>
<name>A0A1M6K1Q5_9FIRM</name>
<sequence>MSKKLIIYTDGACSGNQSSTNIGGWGAILMYRGHEKEIFGGAKNTTNNIMEMTAIIEALKLVKNKDLETEIYSDSAYIINCINQKWYVNWRRNGWKNSKKESVKNKELWIEMLELLESFKKVKLIKVKGHAGIEYNEKADELANKGIDSVR</sequence>
<evidence type="ECO:0000256" key="8">
    <source>
        <dbReference type="ARBA" id="ARBA00022759"/>
    </source>
</evidence>
<evidence type="ECO:0000256" key="7">
    <source>
        <dbReference type="ARBA" id="ARBA00022723"/>
    </source>
</evidence>
<evidence type="ECO:0000256" key="9">
    <source>
        <dbReference type="ARBA" id="ARBA00022801"/>
    </source>
</evidence>
<comment type="catalytic activity">
    <reaction evidence="1">
        <text>Endonucleolytic cleavage to 5'-phosphomonoester.</text>
        <dbReference type="EC" id="3.1.26.4"/>
    </reaction>
</comment>
<evidence type="ECO:0000313" key="12">
    <source>
        <dbReference type="EMBL" id="SHJ52858.1"/>
    </source>
</evidence>
<dbReference type="STRING" id="1121476.SAMN02745751_02775"/>
<dbReference type="PANTHER" id="PTHR10642:SF26">
    <property type="entry name" value="RIBONUCLEASE H1"/>
    <property type="match status" value="1"/>
</dbReference>
<organism evidence="12 13">
    <name type="scientific">Dethiosulfatibacter aminovorans DSM 17477</name>
    <dbReference type="NCBI Taxonomy" id="1121476"/>
    <lineage>
        <taxon>Bacteria</taxon>
        <taxon>Bacillati</taxon>
        <taxon>Bacillota</taxon>
        <taxon>Tissierellia</taxon>
        <taxon>Dethiosulfatibacter</taxon>
    </lineage>
</organism>
<comment type="cofactor">
    <cofactor evidence="2">
        <name>Mg(2+)</name>
        <dbReference type="ChEBI" id="CHEBI:18420"/>
    </cofactor>
</comment>
<proteinExistence type="inferred from homology"/>
<evidence type="ECO:0000256" key="6">
    <source>
        <dbReference type="ARBA" id="ARBA00022722"/>
    </source>
</evidence>
<dbReference type="CDD" id="cd09278">
    <property type="entry name" value="RNase_HI_prokaryote_like"/>
    <property type="match status" value="1"/>
</dbReference>
<dbReference type="Gene3D" id="3.30.420.10">
    <property type="entry name" value="Ribonuclease H-like superfamily/Ribonuclease H"/>
    <property type="match status" value="1"/>
</dbReference>
<dbReference type="EC" id="3.1.26.4" evidence="5"/>
<dbReference type="InterPro" id="IPR050092">
    <property type="entry name" value="RNase_H"/>
</dbReference>
<keyword evidence="9" id="KW-0378">Hydrolase</keyword>
<evidence type="ECO:0000259" key="11">
    <source>
        <dbReference type="PROSITE" id="PS50879"/>
    </source>
</evidence>
<keyword evidence="10" id="KW-0460">Magnesium</keyword>
<dbReference type="EMBL" id="FQZL01000024">
    <property type="protein sequence ID" value="SHJ52858.1"/>
    <property type="molecule type" value="Genomic_DNA"/>
</dbReference>
<dbReference type="InterPro" id="IPR002156">
    <property type="entry name" value="RNaseH_domain"/>
</dbReference>
<evidence type="ECO:0000256" key="2">
    <source>
        <dbReference type="ARBA" id="ARBA00001946"/>
    </source>
</evidence>
<evidence type="ECO:0000256" key="4">
    <source>
        <dbReference type="ARBA" id="ARBA00011245"/>
    </source>
</evidence>
<dbReference type="GO" id="GO:0003676">
    <property type="term" value="F:nucleic acid binding"/>
    <property type="evidence" value="ECO:0007669"/>
    <property type="project" value="InterPro"/>
</dbReference>
<dbReference type="InterPro" id="IPR022892">
    <property type="entry name" value="RNaseHI"/>
</dbReference>
<dbReference type="GO" id="GO:0043137">
    <property type="term" value="P:DNA replication, removal of RNA primer"/>
    <property type="evidence" value="ECO:0007669"/>
    <property type="project" value="TreeGrafter"/>
</dbReference>
<dbReference type="PROSITE" id="PS50879">
    <property type="entry name" value="RNASE_H_1"/>
    <property type="match status" value="1"/>
</dbReference>
<dbReference type="Proteomes" id="UP000184052">
    <property type="component" value="Unassembled WGS sequence"/>
</dbReference>
<dbReference type="RefSeq" id="WP_073050167.1">
    <property type="nucleotide sequence ID" value="NZ_FQZL01000024.1"/>
</dbReference>
<dbReference type="PANTHER" id="PTHR10642">
    <property type="entry name" value="RIBONUCLEASE H1"/>
    <property type="match status" value="1"/>
</dbReference>
<keyword evidence="6" id="KW-0540">Nuclease</keyword>
<evidence type="ECO:0000256" key="3">
    <source>
        <dbReference type="ARBA" id="ARBA00005300"/>
    </source>
</evidence>
<evidence type="ECO:0000256" key="1">
    <source>
        <dbReference type="ARBA" id="ARBA00000077"/>
    </source>
</evidence>
<gene>
    <name evidence="12" type="ORF">SAMN02745751_02775</name>
</gene>
<keyword evidence="7" id="KW-0479">Metal-binding</keyword>
<keyword evidence="13" id="KW-1185">Reference proteome</keyword>
<dbReference type="GO" id="GO:0046872">
    <property type="term" value="F:metal ion binding"/>
    <property type="evidence" value="ECO:0007669"/>
    <property type="project" value="UniProtKB-KW"/>
</dbReference>
<protein>
    <recommendedName>
        <fullName evidence="5">ribonuclease H</fullName>
        <ecNumber evidence="5">3.1.26.4</ecNumber>
    </recommendedName>
</protein>
<dbReference type="AlphaFoldDB" id="A0A1M6K1Q5"/>
<feature type="domain" description="RNase H type-1" evidence="11">
    <location>
        <begin position="1"/>
        <end position="148"/>
    </location>
</feature>
<accession>A0A1M6K1Q5</accession>
<comment type="similarity">
    <text evidence="3">Belongs to the RNase H family.</text>
</comment>
<reference evidence="12 13" key="1">
    <citation type="submission" date="2016-11" db="EMBL/GenBank/DDBJ databases">
        <authorList>
            <person name="Jaros S."/>
            <person name="Januszkiewicz K."/>
            <person name="Wedrychowicz H."/>
        </authorList>
    </citation>
    <scope>NUCLEOTIDE SEQUENCE [LARGE SCALE GENOMIC DNA]</scope>
    <source>
        <strain evidence="12 13">DSM 17477</strain>
    </source>
</reference>
<evidence type="ECO:0000256" key="5">
    <source>
        <dbReference type="ARBA" id="ARBA00012180"/>
    </source>
</evidence>
<dbReference type="InterPro" id="IPR012337">
    <property type="entry name" value="RNaseH-like_sf"/>
</dbReference>
<dbReference type="NCBIfam" id="NF001236">
    <property type="entry name" value="PRK00203.1"/>
    <property type="match status" value="1"/>
</dbReference>
<evidence type="ECO:0000313" key="13">
    <source>
        <dbReference type="Proteomes" id="UP000184052"/>
    </source>
</evidence>
<dbReference type="GO" id="GO:0004523">
    <property type="term" value="F:RNA-DNA hybrid ribonuclease activity"/>
    <property type="evidence" value="ECO:0007669"/>
    <property type="project" value="UniProtKB-EC"/>
</dbReference>
<dbReference type="InterPro" id="IPR036397">
    <property type="entry name" value="RNaseH_sf"/>
</dbReference>
<dbReference type="Pfam" id="PF00075">
    <property type="entry name" value="RNase_H"/>
    <property type="match status" value="1"/>
</dbReference>
<dbReference type="SUPFAM" id="SSF53098">
    <property type="entry name" value="Ribonuclease H-like"/>
    <property type="match status" value="1"/>
</dbReference>